<organism evidence="15">
    <name type="scientific">Brugia timori</name>
    <dbReference type="NCBI Taxonomy" id="42155"/>
    <lineage>
        <taxon>Eukaryota</taxon>
        <taxon>Metazoa</taxon>
        <taxon>Ecdysozoa</taxon>
        <taxon>Nematoda</taxon>
        <taxon>Chromadorea</taxon>
        <taxon>Rhabditida</taxon>
        <taxon>Spirurina</taxon>
        <taxon>Spiruromorpha</taxon>
        <taxon>Filarioidea</taxon>
        <taxon>Onchocercidae</taxon>
        <taxon>Brugia</taxon>
    </lineage>
</organism>
<keyword evidence="5" id="KW-0436">Ligase</keyword>
<dbReference type="STRING" id="42155.A0A0R3RCI0"/>
<evidence type="ECO:0000256" key="4">
    <source>
        <dbReference type="ARBA" id="ARBA00022490"/>
    </source>
</evidence>
<dbReference type="Gene3D" id="3.30.1370.240">
    <property type="match status" value="1"/>
</dbReference>
<feature type="domain" description="PheRS DNA binding" evidence="14">
    <location>
        <begin position="167"/>
        <end position="199"/>
    </location>
</feature>
<dbReference type="Pfam" id="PF18553">
    <property type="entry name" value="PheRS_DBD3"/>
    <property type="match status" value="1"/>
</dbReference>
<name>A0A0R3RCI0_9BILA</name>
<accession>A0A0R3RCI0</accession>
<dbReference type="GO" id="GO:0005524">
    <property type="term" value="F:ATP binding"/>
    <property type="evidence" value="ECO:0007669"/>
    <property type="project" value="UniProtKB-KW"/>
</dbReference>
<evidence type="ECO:0000256" key="2">
    <source>
        <dbReference type="ARBA" id="ARBA00006703"/>
    </source>
</evidence>
<keyword evidence="9" id="KW-0460">Magnesium</keyword>
<comment type="similarity">
    <text evidence="2">Belongs to the class-II aminoacyl-tRNA synthetase family. Phe-tRNA synthetase alpha subunit type 2 subfamily.</text>
</comment>
<dbReference type="EC" id="6.1.1.20" evidence="3"/>
<dbReference type="AlphaFoldDB" id="A0A0R3RCI0"/>
<evidence type="ECO:0000256" key="6">
    <source>
        <dbReference type="ARBA" id="ARBA00022723"/>
    </source>
</evidence>
<evidence type="ECO:0000256" key="10">
    <source>
        <dbReference type="ARBA" id="ARBA00022917"/>
    </source>
</evidence>
<protein>
    <recommendedName>
        <fullName evidence="3">phenylalanine--tRNA ligase</fullName>
        <ecNumber evidence="3">6.1.1.20</ecNumber>
    </recommendedName>
</protein>
<proteinExistence type="inferred from homology"/>
<keyword evidence="4" id="KW-0963">Cytoplasm</keyword>
<keyword evidence="6" id="KW-0479">Metal-binding</keyword>
<dbReference type="InterPro" id="IPR040586">
    <property type="entry name" value="PheRS_DBD2"/>
</dbReference>
<dbReference type="Pfam" id="PF18552">
    <property type="entry name" value="PheRS_DBD1"/>
    <property type="match status" value="1"/>
</dbReference>
<keyword evidence="10" id="KW-0648">Protein biosynthesis</keyword>
<evidence type="ECO:0000256" key="5">
    <source>
        <dbReference type="ARBA" id="ARBA00022598"/>
    </source>
</evidence>
<evidence type="ECO:0000259" key="12">
    <source>
        <dbReference type="Pfam" id="PF18552"/>
    </source>
</evidence>
<keyword evidence="8" id="KW-0067">ATP-binding</keyword>
<dbReference type="Pfam" id="PF18554">
    <property type="entry name" value="PheRS_DBD2"/>
    <property type="match status" value="1"/>
</dbReference>
<dbReference type="FunFam" id="1.10.10.2320:FF:000001">
    <property type="entry name" value="phenylalanine--tRNA ligase alpha subunit"/>
    <property type="match status" value="1"/>
</dbReference>
<feature type="domain" description="PheRS DNA binding" evidence="13">
    <location>
        <begin position="112"/>
        <end position="165"/>
    </location>
</feature>
<comment type="subcellular location">
    <subcellularLocation>
        <location evidence="1">Cytoplasm</location>
    </subcellularLocation>
</comment>
<evidence type="ECO:0000256" key="7">
    <source>
        <dbReference type="ARBA" id="ARBA00022741"/>
    </source>
</evidence>
<dbReference type="Gene3D" id="1.10.10.2330">
    <property type="match status" value="1"/>
</dbReference>
<dbReference type="GO" id="GO:0006412">
    <property type="term" value="P:translation"/>
    <property type="evidence" value="ECO:0007669"/>
    <property type="project" value="UniProtKB-KW"/>
</dbReference>
<reference evidence="15" key="1">
    <citation type="submission" date="2017-02" db="UniProtKB">
        <authorList>
            <consortium name="WormBaseParasite"/>
        </authorList>
    </citation>
    <scope>IDENTIFICATION</scope>
</reference>
<evidence type="ECO:0000256" key="8">
    <source>
        <dbReference type="ARBA" id="ARBA00022840"/>
    </source>
</evidence>
<evidence type="ECO:0000256" key="11">
    <source>
        <dbReference type="ARBA" id="ARBA00023146"/>
    </source>
</evidence>
<dbReference type="GO" id="GO:0046872">
    <property type="term" value="F:metal ion binding"/>
    <property type="evidence" value="ECO:0007669"/>
    <property type="project" value="UniProtKB-KW"/>
</dbReference>
<evidence type="ECO:0000313" key="15">
    <source>
        <dbReference type="WBParaSite" id="BTMF_0001775101-mRNA-1"/>
    </source>
</evidence>
<dbReference type="GO" id="GO:0005737">
    <property type="term" value="C:cytoplasm"/>
    <property type="evidence" value="ECO:0007669"/>
    <property type="project" value="UniProtKB-SubCell"/>
</dbReference>
<feature type="domain" description="PheRS DNA binding" evidence="12">
    <location>
        <begin position="38"/>
        <end position="98"/>
    </location>
</feature>
<dbReference type="Gene3D" id="1.10.10.2320">
    <property type="match status" value="1"/>
</dbReference>
<evidence type="ECO:0000256" key="3">
    <source>
        <dbReference type="ARBA" id="ARBA00012814"/>
    </source>
</evidence>
<dbReference type="InterPro" id="IPR040725">
    <property type="entry name" value="PheRS_DBD3"/>
</dbReference>
<keyword evidence="11" id="KW-0030">Aminoacyl-tRNA synthetase</keyword>
<dbReference type="WBParaSite" id="BTMF_0001775101-mRNA-1">
    <property type="protein sequence ID" value="BTMF_0001775101-mRNA-1"/>
    <property type="gene ID" value="BTMF_0001775101"/>
</dbReference>
<evidence type="ECO:0000256" key="1">
    <source>
        <dbReference type="ARBA" id="ARBA00004496"/>
    </source>
</evidence>
<sequence>LNHLKILKTFLSDIPESSSLNAICETRMSPSGIEETGDASLPQNLLYHLEKHQHFETFEYATAAKEDHQKVVGAVKSLEAVEGVCVLLVETEERISKTFELTDEGNEMVENAKIFLFVGPSGIDQAELMKLPYGKVGISKAIASGWVAIDKTGGTVRLVRKVDTINDKVQSQLKLILEGNVQKLDVKTLNELKKRKLVTEMLVF</sequence>
<keyword evidence="7" id="KW-0547">Nucleotide-binding</keyword>
<evidence type="ECO:0000259" key="13">
    <source>
        <dbReference type="Pfam" id="PF18553"/>
    </source>
</evidence>
<evidence type="ECO:0000256" key="9">
    <source>
        <dbReference type="ARBA" id="ARBA00022842"/>
    </source>
</evidence>
<evidence type="ECO:0000259" key="14">
    <source>
        <dbReference type="Pfam" id="PF18554"/>
    </source>
</evidence>
<dbReference type="InterPro" id="IPR040724">
    <property type="entry name" value="PheRS_DBD1"/>
</dbReference>
<dbReference type="GO" id="GO:0004826">
    <property type="term" value="F:phenylalanine-tRNA ligase activity"/>
    <property type="evidence" value="ECO:0007669"/>
    <property type="project" value="UniProtKB-EC"/>
</dbReference>